<evidence type="ECO:0000313" key="7">
    <source>
        <dbReference type="EMBL" id="RJO72928.1"/>
    </source>
</evidence>
<dbReference type="InterPro" id="IPR001123">
    <property type="entry name" value="LeuE-type"/>
</dbReference>
<evidence type="ECO:0000256" key="1">
    <source>
        <dbReference type="ARBA" id="ARBA00004651"/>
    </source>
</evidence>
<feature type="transmembrane region" description="Helical" evidence="6">
    <location>
        <begin position="60"/>
        <end position="78"/>
    </location>
</feature>
<accession>A0A3A4KF61</accession>
<gene>
    <name evidence="7" type="ORF">D5S18_21815</name>
</gene>
<dbReference type="Pfam" id="PF01810">
    <property type="entry name" value="LysE"/>
    <property type="match status" value="1"/>
</dbReference>
<dbReference type="PIRSF" id="PIRSF006324">
    <property type="entry name" value="LeuE"/>
    <property type="match status" value="1"/>
</dbReference>
<name>A0A3A4KF61_9NOCA</name>
<proteinExistence type="predicted"/>
<comment type="caution">
    <text evidence="7">The sequence shown here is derived from an EMBL/GenBank/DDBJ whole genome shotgun (WGS) entry which is preliminary data.</text>
</comment>
<keyword evidence="5 6" id="KW-0472">Membrane</keyword>
<dbReference type="AlphaFoldDB" id="A0A3A4KF61"/>
<organism evidence="7 8">
    <name type="scientific">Nocardia panacis</name>
    <dbReference type="NCBI Taxonomy" id="2340916"/>
    <lineage>
        <taxon>Bacteria</taxon>
        <taxon>Bacillati</taxon>
        <taxon>Actinomycetota</taxon>
        <taxon>Actinomycetes</taxon>
        <taxon>Mycobacteriales</taxon>
        <taxon>Nocardiaceae</taxon>
        <taxon>Nocardia</taxon>
    </lineage>
</organism>
<feature type="transmembrane region" description="Helical" evidence="6">
    <location>
        <begin position="175"/>
        <end position="193"/>
    </location>
</feature>
<keyword evidence="4 6" id="KW-1133">Transmembrane helix</keyword>
<protein>
    <submittedName>
        <fullName evidence="7">LysE family translocator</fullName>
    </submittedName>
</protein>
<evidence type="ECO:0000256" key="2">
    <source>
        <dbReference type="ARBA" id="ARBA00022475"/>
    </source>
</evidence>
<evidence type="ECO:0000256" key="3">
    <source>
        <dbReference type="ARBA" id="ARBA00022692"/>
    </source>
</evidence>
<dbReference type="GO" id="GO:0005886">
    <property type="term" value="C:plasma membrane"/>
    <property type="evidence" value="ECO:0007669"/>
    <property type="project" value="UniProtKB-SubCell"/>
</dbReference>
<evidence type="ECO:0000256" key="6">
    <source>
        <dbReference type="SAM" id="Phobius"/>
    </source>
</evidence>
<keyword evidence="8" id="KW-1185">Reference proteome</keyword>
<feature type="transmembrane region" description="Helical" evidence="6">
    <location>
        <begin position="139"/>
        <end position="163"/>
    </location>
</feature>
<dbReference type="Proteomes" id="UP000266677">
    <property type="component" value="Unassembled WGS sequence"/>
</dbReference>
<dbReference type="PANTHER" id="PTHR30086">
    <property type="entry name" value="ARGININE EXPORTER PROTEIN ARGO"/>
    <property type="match status" value="1"/>
</dbReference>
<evidence type="ECO:0000313" key="8">
    <source>
        <dbReference type="Proteomes" id="UP000266677"/>
    </source>
</evidence>
<reference evidence="7 8" key="1">
    <citation type="submission" date="2018-09" db="EMBL/GenBank/DDBJ databases">
        <title>YIM PH21274 draft genome.</title>
        <authorList>
            <person name="Miao C."/>
        </authorList>
    </citation>
    <scope>NUCLEOTIDE SEQUENCE [LARGE SCALE GENOMIC DNA]</scope>
    <source>
        <strain evidence="7 8">YIM PH 21724</strain>
    </source>
</reference>
<keyword evidence="2" id="KW-1003">Cell membrane</keyword>
<evidence type="ECO:0000256" key="4">
    <source>
        <dbReference type="ARBA" id="ARBA00022989"/>
    </source>
</evidence>
<dbReference type="GO" id="GO:0015171">
    <property type="term" value="F:amino acid transmembrane transporter activity"/>
    <property type="evidence" value="ECO:0007669"/>
    <property type="project" value="TreeGrafter"/>
</dbReference>
<dbReference type="EMBL" id="QZFU01000024">
    <property type="protein sequence ID" value="RJO72928.1"/>
    <property type="molecule type" value="Genomic_DNA"/>
</dbReference>
<evidence type="ECO:0000256" key="5">
    <source>
        <dbReference type="ARBA" id="ARBA00023136"/>
    </source>
</evidence>
<sequence length="196" mass="20849">MISAMVPGPTTALVIRRSALSGTRATLPVVAGMELGLYSWVVASGLGLSALVAVSDAAFVVIRVVGAVVLIALGVQAWRQLREPMHEVVVDEGAVRATRRRAASIGLLTNLTNPKLPVFTFAFYPQFVGSGPDALPNTLLLGVLHILIDAMWFTLVAAFVGRARTFFARTRVRQWLEGITGAVLIGIGVRMAVSEV</sequence>
<keyword evidence="3 6" id="KW-0812">Transmembrane</keyword>
<comment type="subcellular location">
    <subcellularLocation>
        <location evidence="1">Cell membrane</location>
        <topology evidence="1">Multi-pass membrane protein</topology>
    </subcellularLocation>
</comment>
<dbReference type="PANTHER" id="PTHR30086:SF20">
    <property type="entry name" value="ARGININE EXPORTER PROTEIN ARGO-RELATED"/>
    <property type="match status" value="1"/>
</dbReference>